<keyword evidence="3" id="KW-1185">Reference proteome</keyword>
<reference evidence="2" key="1">
    <citation type="submission" date="2020-09" db="EMBL/GenBank/DDBJ databases">
        <title>Genome-Enabled Discovery of Anthraquinone Biosynthesis in Senna tora.</title>
        <authorList>
            <person name="Kang S.-H."/>
            <person name="Pandey R.P."/>
            <person name="Lee C.-M."/>
            <person name="Sim J.-S."/>
            <person name="Jeong J.-T."/>
            <person name="Choi B.-S."/>
            <person name="Jung M."/>
            <person name="Ginzburg D."/>
            <person name="Zhao K."/>
            <person name="Won S.Y."/>
            <person name="Oh T.-J."/>
            <person name="Yu Y."/>
            <person name="Kim N.-H."/>
            <person name="Lee O.R."/>
            <person name="Lee T.-H."/>
            <person name="Bashyal P."/>
            <person name="Kim T.-S."/>
            <person name="Lee W.-H."/>
            <person name="Kawkins C."/>
            <person name="Kim C.-K."/>
            <person name="Kim J.S."/>
            <person name="Ahn B.O."/>
            <person name="Rhee S.Y."/>
            <person name="Sohng J.K."/>
        </authorList>
    </citation>
    <scope>NUCLEOTIDE SEQUENCE</scope>
    <source>
        <tissue evidence="2">Leaf</tissue>
    </source>
</reference>
<sequence>MDVEPPWQLRPKGNLLDGSGPTFAASVGPAQPSPETMLIT</sequence>
<name>A0A834SG51_9FABA</name>
<proteinExistence type="predicted"/>
<organism evidence="2 3">
    <name type="scientific">Senna tora</name>
    <dbReference type="NCBI Taxonomy" id="362788"/>
    <lineage>
        <taxon>Eukaryota</taxon>
        <taxon>Viridiplantae</taxon>
        <taxon>Streptophyta</taxon>
        <taxon>Embryophyta</taxon>
        <taxon>Tracheophyta</taxon>
        <taxon>Spermatophyta</taxon>
        <taxon>Magnoliopsida</taxon>
        <taxon>eudicotyledons</taxon>
        <taxon>Gunneridae</taxon>
        <taxon>Pentapetalae</taxon>
        <taxon>rosids</taxon>
        <taxon>fabids</taxon>
        <taxon>Fabales</taxon>
        <taxon>Fabaceae</taxon>
        <taxon>Caesalpinioideae</taxon>
        <taxon>Cassia clade</taxon>
        <taxon>Senna</taxon>
    </lineage>
</organism>
<dbReference type="EMBL" id="JAAIUW010000013">
    <property type="protein sequence ID" value="KAF7803423.1"/>
    <property type="molecule type" value="Genomic_DNA"/>
</dbReference>
<comment type="caution">
    <text evidence="2">The sequence shown here is derived from an EMBL/GenBank/DDBJ whole genome shotgun (WGS) entry which is preliminary data.</text>
</comment>
<protein>
    <submittedName>
        <fullName evidence="2">Uncharacterized protein</fullName>
    </submittedName>
</protein>
<evidence type="ECO:0000313" key="2">
    <source>
        <dbReference type="EMBL" id="KAF7803423.1"/>
    </source>
</evidence>
<gene>
    <name evidence="2" type="ORF">G2W53_042534</name>
</gene>
<accession>A0A834SG51</accession>
<evidence type="ECO:0000313" key="3">
    <source>
        <dbReference type="Proteomes" id="UP000634136"/>
    </source>
</evidence>
<feature type="region of interest" description="Disordered" evidence="1">
    <location>
        <begin position="1"/>
        <end position="40"/>
    </location>
</feature>
<dbReference type="Proteomes" id="UP000634136">
    <property type="component" value="Unassembled WGS sequence"/>
</dbReference>
<dbReference type="AlphaFoldDB" id="A0A834SG51"/>
<evidence type="ECO:0000256" key="1">
    <source>
        <dbReference type="SAM" id="MobiDB-lite"/>
    </source>
</evidence>